<dbReference type="Pfam" id="PF24068">
    <property type="entry name" value="TPD1_C"/>
    <property type="match status" value="1"/>
</dbReference>
<keyword evidence="4" id="KW-1185">Reference proteome</keyword>
<feature type="chain" id="PRO_5042252942" evidence="2">
    <location>
        <begin position="25"/>
        <end position="135"/>
    </location>
</feature>
<protein>
    <submittedName>
        <fullName evidence="3">Uncharacterized protein</fullName>
    </submittedName>
</protein>
<dbReference type="PANTHER" id="PTHR33184:SF72">
    <property type="entry name" value="BETA-1,3-N-ACETYLGLUCOSAMINYLTRANSFERASE FAMILY PROTEIN"/>
    <property type="match status" value="1"/>
</dbReference>
<sequence length="135" mass="14838">MAAQIFKLFMAVTLTLCLFAEGMCQCSKDDLKITQSATGTVIAGKPEYKVDVFNACPCTQSSVTLDCHGFQTVEDIDPAILAKNGDDCLFNNGSPISPFQKIFFYYAWDSLFTFKPVFSQPGCSFKRDLAVSNSN</sequence>
<proteinExistence type="predicted"/>
<evidence type="ECO:0000256" key="2">
    <source>
        <dbReference type="SAM" id="SignalP"/>
    </source>
</evidence>
<keyword evidence="1 2" id="KW-0732">Signal</keyword>
<organism evidence="3 4">
    <name type="scientific">Nepenthes gracilis</name>
    <name type="common">Slender pitcher plant</name>
    <dbReference type="NCBI Taxonomy" id="150966"/>
    <lineage>
        <taxon>Eukaryota</taxon>
        <taxon>Viridiplantae</taxon>
        <taxon>Streptophyta</taxon>
        <taxon>Embryophyta</taxon>
        <taxon>Tracheophyta</taxon>
        <taxon>Spermatophyta</taxon>
        <taxon>Magnoliopsida</taxon>
        <taxon>eudicotyledons</taxon>
        <taxon>Gunneridae</taxon>
        <taxon>Pentapetalae</taxon>
        <taxon>Caryophyllales</taxon>
        <taxon>Nepenthaceae</taxon>
        <taxon>Nepenthes</taxon>
    </lineage>
</organism>
<dbReference type="EMBL" id="BSYO01000001">
    <property type="protein sequence ID" value="GMG98974.1"/>
    <property type="molecule type" value="Genomic_DNA"/>
</dbReference>
<feature type="signal peptide" evidence="2">
    <location>
        <begin position="1"/>
        <end position="24"/>
    </location>
</feature>
<evidence type="ECO:0000256" key="1">
    <source>
        <dbReference type="ARBA" id="ARBA00022729"/>
    </source>
</evidence>
<evidence type="ECO:0000313" key="3">
    <source>
        <dbReference type="EMBL" id="GMG98974.1"/>
    </source>
</evidence>
<accession>A0AAD3P518</accession>
<dbReference type="PANTHER" id="PTHR33184">
    <property type="entry name" value="PROTEIN TAPETUM DETERMINANT 1-LIKE-RELATED"/>
    <property type="match status" value="1"/>
</dbReference>
<comment type="caution">
    <text evidence="3">The sequence shown here is derived from an EMBL/GenBank/DDBJ whole genome shotgun (WGS) entry which is preliminary data.</text>
</comment>
<dbReference type="AlphaFoldDB" id="A0AAD3P518"/>
<evidence type="ECO:0000313" key="4">
    <source>
        <dbReference type="Proteomes" id="UP001279734"/>
    </source>
</evidence>
<gene>
    <name evidence="3" type="ORF">Nepgr_000814</name>
</gene>
<dbReference type="Proteomes" id="UP001279734">
    <property type="component" value="Unassembled WGS sequence"/>
</dbReference>
<name>A0AAD3P518_NEPGR</name>
<dbReference type="InterPro" id="IPR040361">
    <property type="entry name" value="TPD1"/>
</dbReference>
<reference evidence="3" key="1">
    <citation type="submission" date="2023-05" db="EMBL/GenBank/DDBJ databases">
        <title>Nepenthes gracilis genome sequencing.</title>
        <authorList>
            <person name="Fukushima K."/>
        </authorList>
    </citation>
    <scope>NUCLEOTIDE SEQUENCE</scope>
    <source>
        <strain evidence="3">SING2019-196</strain>
    </source>
</reference>
<dbReference type="GO" id="GO:0001709">
    <property type="term" value="P:cell fate determination"/>
    <property type="evidence" value="ECO:0007669"/>
    <property type="project" value="TreeGrafter"/>
</dbReference>